<dbReference type="CDD" id="cd00082">
    <property type="entry name" value="HisKA"/>
    <property type="match status" value="1"/>
</dbReference>
<evidence type="ECO:0000256" key="2">
    <source>
        <dbReference type="ARBA" id="ARBA00004236"/>
    </source>
</evidence>
<comment type="subcellular location">
    <subcellularLocation>
        <location evidence="2">Cell membrane</location>
    </subcellularLocation>
</comment>
<dbReference type="Gene3D" id="3.30.565.10">
    <property type="entry name" value="Histidine kinase-like ATPase, C-terminal domain"/>
    <property type="match status" value="1"/>
</dbReference>
<feature type="domain" description="Histidine kinase" evidence="13">
    <location>
        <begin position="215"/>
        <end position="437"/>
    </location>
</feature>
<sequence>MEADLCPKRVAMKTGAASPAPCASTPKGSMLFPPGPWRSLLFVVLAAVPALLLALTGSPFAPASVILLLVVGAVQIWRLSRNEEVPDKTDFLPDPANDEAAHVFADAFPDPLVIFGRNAEVRFANLAAREIFGEFRQGASFRLRFRTAEMMDLVDAVLRDGRTHSADYAERSPLERRYRVTATPLPGAPGHYLATFSDRTEVWRMERMRSDFIANASHELRTPLASVSGFIETLRGPAKDDPKARDRFLGIMQDQADRMARLIDDLLSLSRLEMKPVLRRRQSVDLQALMDRLIGSLAHLAGDNSVEIHCDWHESPRLVAGEEDELFQVFENLIANACKYGSAGGRVDIDARPVEIDGQRSLAVAVRDYGKGIPKEHLPRITERFYRVDADESRLRKGTGLGLAIVKHIVARHRGQLRIESEPGKGSVFTVILPLGQNP</sequence>
<evidence type="ECO:0000313" key="15">
    <source>
        <dbReference type="Proteomes" id="UP000221168"/>
    </source>
</evidence>
<dbReference type="EMBL" id="PDVP01000015">
    <property type="protein sequence ID" value="PHP65481.1"/>
    <property type="molecule type" value="Genomic_DNA"/>
</dbReference>
<keyword evidence="11 12" id="KW-0472">Membrane</keyword>
<gene>
    <name evidence="14" type="ORF">CSC94_19205</name>
</gene>
<evidence type="ECO:0000259" key="13">
    <source>
        <dbReference type="PROSITE" id="PS50109"/>
    </source>
</evidence>
<dbReference type="GO" id="GO:0004721">
    <property type="term" value="F:phosphoprotein phosphatase activity"/>
    <property type="evidence" value="ECO:0007669"/>
    <property type="project" value="TreeGrafter"/>
</dbReference>
<keyword evidence="15" id="KW-1185">Reference proteome</keyword>
<accession>A0A2G1QJ53</accession>
<dbReference type="Pfam" id="PF00512">
    <property type="entry name" value="HisKA"/>
    <property type="match status" value="1"/>
</dbReference>
<dbReference type="GO" id="GO:0000155">
    <property type="term" value="F:phosphorelay sensor kinase activity"/>
    <property type="evidence" value="ECO:0007669"/>
    <property type="project" value="InterPro"/>
</dbReference>
<evidence type="ECO:0000256" key="11">
    <source>
        <dbReference type="ARBA" id="ARBA00023136"/>
    </source>
</evidence>
<dbReference type="InterPro" id="IPR003661">
    <property type="entry name" value="HisK_dim/P_dom"/>
</dbReference>
<name>A0A2G1QJ53_9HYPH</name>
<keyword evidence="8 14" id="KW-0418">Kinase</keyword>
<dbReference type="SMART" id="SM00387">
    <property type="entry name" value="HATPase_c"/>
    <property type="match status" value="1"/>
</dbReference>
<evidence type="ECO:0000256" key="1">
    <source>
        <dbReference type="ARBA" id="ARBA00000085"/>
    </source>
</evidence>
<evidence type="ECO:0000256" key="4">
    <source>
        <dbReference type="ARBA" id="ARBA00022475"/>
    </source>
</evidence>
<dbReference type="GO" id="GO:0005886">
    <property type="term" value="C:plasma membrane"/>
    <property type="evidence" value="ECO:0007669"/>
    <property type="project" value="UniProtKB-SubCell"/>
</dbReference>
<dbReference type="PROSITE" id="PS50109">
    <property type="entry name" value="HIS_KIN"/>
    <property type="match status" value="1"/>
</dbReference>
<dbReference type="SUPFAM" id="SSF55874">
    <property type="entry name" value="ATPase domain of HSP90 chaperone/DNA topoisomerase II/histidine kinase"/>
    <property type="match status" value="1"/>
</dbReference>
<dbReference type="Pfam" id="PF02518">
    <property type="entry name" value="HATPase_c"/>
    <property type="match status" value="1"/>
</dbReference>
<evidence type="ECO:0000256" key="12">
    <source>
        <dbReference type="SAM" id="Phobius"/>
    </source>
</evidence>
<evidence type="ECO:0000256" key="9">
    <source>
        <dbReference type="ARBA" id="ARBA00022840"/>
    </source>
</evidence>
<evidence type="ECO:0000256" key="8">
    <source>
        <dbReference type="ARBA" id="ARBA00022777"/>
    </source>
</evidence>
<dbReference type="InterPro" id="IPR036890">
    <property type="entry name" value="HATPase_C_sf"/>
</dbReference>
<keyword evidence="12" id="KW-1133">Transmembrane helix</keyword>
<dbReference type="Gene3D" id="3.30.450.20">
    <property type="entry name" value="PAS domain"/>
    <property type="match status" value="1"/>
</dbReference>
<dbReference type="InterPro" id="IPR003594">
    <property type="entry name" value="HATPase_dom"/>
</dbReference>
<dbReference type="InterPro" id="IPR005467">
    <property type="entry name" value="His_kinase_dom"/>
</dbReference>
<evidence type="ECO:0000256" key="7">
    <source>
        <dbReference type="ARBA" id="ARBA00022741"/>
    </source>
</evidence>
<dbReference type="OrthoDB" id="9813151at2"/>
<dbReference type="EC" id="2.7.13.3" evidence="3"/>
<dbReference type="Gene3D" id="1.10.287.130">
    <property type="match status" value="1"/>
</dbReference>
<dbReference type="GO" id="GO:0005524">
    <property type="term" value="F:ATP binding"/>
    <property type="evidence" value="ECO:0007669"/>
    <property type="project" value="UniProtKB-KW"/>
</dbReference>
<keyword evidence="5" id="KW-0597">Phosphoprotein</keyword>
<evidence type="ECO:0000256" key="3">
    <source>
        <dbReference type="ARBA" id="ARBA00012438"/>
    </source>
</evidence>
<keyword evidence="7" id="KW-0547">Nucleotide-binding</keyword>
<evidence type="ECO:0000313" key="14">
    <source>
        <dbReference type="EMBL" id="PHP65481.1"/>
    </source>
</evidence>
<keyword evidence="6" id="KW-0808">Transferase</keyword>
<keyword evidence="4" id="KW-1003">Cell membrane</keyword>
<dbReference type="SMART" id="SM00388">
    <property type="entry name" value="HisKA"/>
    <property type="match status" value="1"/>
</dbReference>
<comment type="catalytic activity">
    <reaction evidence="1">
        <text>ATP + protein L-histidine = ADP + protein N-phospho-L-histidine.</text>
        <dbReference type="EC" id="2.7.13.3"/>
    </reaction>
</comment>
<dbReference type="SUPFAM" id="SSF47384">
    <property type="entry name" value="Homodimeric domain of signal transducing histidine kinase"/>
    <property type="match status" value="1"/>
</dbReference>
<dbReference type="InterPro" id="IPR036097">
    <property type="entry name" value="HisK_dim/P_sf"/>
</dbReference>
<dbReference type="AlphaFoldDB" id="A0A2G1QJ53"/>
<evidence type="ECO:0000256" key="10">
    <source>
        <dbReference type="ARBA" id="ARBA00023012"/>
    </source>
</evidence>
<dbReference type="GO" id="GO:0016036">
    <property type="term" value="P:cellular response to phosphate starvation"/>
    <property type="evidence" value="ECO:0007669"/>
    <property type="project" value="TreeGrafter"/>
</dbReference>
<dbReference type="PRINTS" id="PR00344">
    <property type="entry name" value="BCTRLSENSOR"/>
</dbReference>
<keyword evidence="9" id="KW-0067">ATP-binding</keyword>
<dbReference type="FunFam" id="3.30.565.10:FF:000023">
    <property type="entry name" value="PAS domain-containing sensor histidine kinase"/>
    <property type="match status" value="1"/>
</dbReference>
<proteinExistence type="predicted"/>
<dbReference type="FunFam" id="1.10.287.130:FF:000008">
    <property type="entry name" value="Two-component sensor histidine kinase"/>
    <property type="match status" value="1"/>
</dbReference>
<evidence type="ECO:0000256" key="5">
    <source>
        <dbReference type="ARBA" id="ARBA00022553"/>
    </source>
</evidence>
<organism evidence="14 15">
    <name type="scientific">Zhengella mangrovi</name>
    <dbReference type="NCBI Taxonomy" id="1982044"/>
    <lineage>
        <taxon>Bacteria</taxon>
        <taxon>Pseudomonadati</taxon>
        <taxon>Pseudomonadota</taxon>
        <taxon>Alphaproteobacteria</taxon>
        <taxon>Hyphomicrobiales</taxon>
        <taxon>Notoacmeibacteraceae</taxon>
        <taxon>Zhengella</taxon>
    </lineage>
</organism>
<feature type="transmembrane region" description="Helical" evidence="12">
    <location>
        <begin position="37"/>
        <end position="55"/>
    </location>
</feature>
<evidence type="ECO:0000256" key="6">
    <source>
        <dbReference type="ARBA" id="ARBA00022679"/>
    </source>
</evidence>
<dbReference type="PANTHER" id="PTHR45453">
    <property type="entry name" value="PHOSPHATE REGULON SENSOR PROTEIN PHOR"/>
    <property type="match status" value="1"/>
</dbReference>
<dbReference type="InterPro" id="IPR004358">
    <property type="entry name" value="Sig_transdc_His_kin-like_C"/>
</dbReference>
<reference evidence="14 15" key="1">
    <citation type="submission" date="2017-10" db="EMBL/GenBank/DDBJ databases">
        <title>Sedimentibacterium mangrovi gen. nov., sp. nov., a novel member of family Phyllobacteriacea isolated from mangrove sediment.</title>
        <authorList>
            <person name="Liao H."/>
            <person name="Tian Y."/>
        </authorList>
    </citation>
    <scope>NUCLEOTIDE SEQUENCE [LARGE SCALE GENOMIC DNA]</scope>
    <source>
        <strain evidence="14 15">X9-2-2</strain>
    </source>
</reference>
<dbReference type="CDD" id="cd00075">
    <property type="entry name" value="HATPase"/>
    <property type="match status" value="1"/>
</dbReference>
<protein>
    <recommendedName>
        <fullName evidence="3">histidine kinase</fullName>
        <ecNumber evidence="3">2.7.13.3</ecNumber>
    </recommendedName>
</protein>
<dbReference type="InterPro" id="IPR050351">
    <property type="entry name" value="BphY/WalK/GraS-like"/>
</dbReference>
<dbReference type="PANTHER" id="PTHR45453:SF1">
    <property type="entry name" value="PHOSPHATE REGULON SENSOR PROTEIN PHOR"/>
    <property type="match status" value="1"/>
</dbReference>
<dbReference type="Proteomes" id="UP000221168">
    <property type="component" value="Unassembled WGS sequence"/>
</dbReference>
<comment type="caution">
    <text evidence="14">The sequence shown here is derived from an EMBL/GenBank/DDBJ whole genome shotgun (WGS) entry which is preliminary data.</text>
</comment>
<keyword evidence="10" id="KW-0902">Two-component regulatory system</keyword>
<keyword evidence="12" id="KW-0812">Transmembrane</keyword>